<comment type="caution">
    <text evidence="1">The sequence shown here is derived from an EMBL/GenBank/DDBJ whole genome shotgun (WGS) entry which is preliminary data.</text>
</comment>
<sequence length="396" mass="42027">MQHSYRRSAVVLGPVDVPPLDVLTARFARMAAVGPEARVCLQPSTTSTRWDYTPGLAGDVFATTTRPPGADPLALLSALRRRPGAGIRILAGGDYLAIDFSHGLGEVPLLDLLIGVLLGAVDPADDTVWAPYRHRLSPLLVAATRAIGGGPHRLLPLWRQHRRNSALTGDAVASDTSDIAPSPATRSVRIRADIAADLRRQRDSSLPGVSMFALYTCALHEAFAATGFDVDPTVTLPFDVRRYLPKGCSTLASFSAGLDFRLDPESGPAGLQAEMVAAAQMARPVANLMAGTAKTHLAMRSGRHPQWLVPAARRVQLLHSSIGNVPHGPWSFSDPDRAAIMVASDPVSPCGVTVTTASVMGSLWLTAEFHDTLFDAGKIGEALDSVSAHAARLLRA</sequence>
<dbReference type="AlphaFoldDB" id="A0A178LDV5"/>
<name>A0A178LDV5_MYCIR</name>
<accession>A0A178LDV5</accession>
<evidence type="ECO:0008006" key="3">
    <source>
        <dbReference type="Google" id="ProtNLM"/>
    </source>
</evidence>
<dbReference type="Proteomes" id="UP000078396">
    <property type="component" value="Unassembled WGS sequence"/>
</dbReference>
<reference evidence="1 2" key="1">
    <citation type="submission" date="2016-04" db="EMBL/GenBank/DDBJ databases">
        <title>Draft Genome Sequences of Staphylococcus capitis Strain H36, S. capitis Strain H65, S. cohnii Strain H62, S. hominis Strain H69, Mycobacterium iranicum Strain H39, Plantibacter sp. Strain H53, Pseudomonas oryzihabitans Strain H72, and Microbacterium sp. Strain H83, isolated from residential settings.</title>
        <authorList>
            <person name="Lymperopoulou D."/>
            <person name="Adams R.I."/>
            <person name="Lindow S."/>
            <person name="Coil D.A."/>
            <person name="Jospin G."/>
            <person name="Eisen J.A."/>
        </authorList>
    </citation>
    <scope>NUCLEOTIDE SEQUENCE [LARGE SCALE GENOMIC DNA]</scope>
    <source>
        <strain evidence="1 2">H39</strain>
    </source>
</reference>
<gene>
    <name evidence="1" type="ORF">A4X20_10680</name>
</gene>
<proteinExistence type="predicted"/>
<evidence type="ECO:0000313" key="2">
    <source>
        <dbReference type="Proteomes" id="UP000078396"/>
    </source>
</evidence>
<dbReference type="EMBL" id="LWCS01000076">
    <property type="protein sequence ID" value="OAN28648.1"/>
    <property type="molecule type" value="Genomic_DNA"/>
</dbReference>
<evidence type="ECO:0000313" key="1">
    <source>
        <dbReference type="EMBL" id="OAN28648.1"/>
    </source>
</evidence>
<protein>
    <recommendedName>
        <fullName evidence="3">Diacylglycerol O-acyltransferase</fullName>
    </recommendedName>
</protein>
<organism evidence="1 2">
    <name type="scientific">Mycolicibacterium iranicum</name>
    <name type="common">Mycobacterium iranicum</name>
    <dbReference type="NCBI Taxonomy" id="912594"/>
    <lineage>
        <taxon>Bacteria</taxon>
        <taxon>Bacillati</taxon>
        <taxon>Actinomycetota</taxon>
        <taxon>Actinomycetes</taxon>
        <taxon>Mycobacteriales</taxon>
        <taxon>Mycobacteriaceae</taxon>
        <taxon>Mycolicibacterium</taxon>
    </lineage>
</organism>